<dbReference type="EMBL" id="VSRR010000452">
    <property type="protein sequence ID" value="MPC15756.1"/>
    <property type="molecule type" value="Genomic_DNA"/>
</dbReference>
<reference evidence="1 2" key="1">
    <citation type="submission" date="2019-05" db="EMBL/GenBank/DDBJ databases">
        <title>Another draft genome of Portunus trituberculatus and its Hox gene families provides insights of decapod evolution.</title>
        <authorList>
            <person name="Jeong J.-H."/>
            <person name="Song I."/>
            <person name="Kim S."/>
            <person name="Choi T."/>
            <person name="Kim D."/>
            <person name="Ryu S."/>
            <person name="Kim W."/>
        </authorList>
    </citation>
    <scope>NUCLEOTIDE SEQUENCE [LARGE SCALE GENOMIC DNA]</scope>
    <source>
        <tissue evidence="1">Muscle</tissue>
    </source>
</reference>
<keyword evidence="2" id="KW-1185">Reference proteome</keyword>
<evidence type="ECO:0000313" key="1">
    <source>
        <dbReference type="EMBL" id="MPC15756.1"/>
    </source>
</evidence>
<name>A0A5B7D4V0_PORTR</name>
<dbReference type="Proteomes" id="UP000324222">
    <property type="component" value="Unassembled WGS sequence"/>
</dbReference>
<sequence>MMPPLCTPTRHYPRGGLAVAGTGPVAVAVAGAVAGAVVVPESPVVVTPSVSRLWIFPSLNTRVCGYIALVCETQGFGVSCGVLRDLDPHRPGNASVTVMDGAMGRVVWPRAKGRHTGSDRSMRRQFLRYSPDSVHTHTTQGAELFVFRSLLAPSFGYWVTPMAKPDTVFFNISVFSGNGR</sequence>
<comment type="caution">
    <text evidence="1">The sequence shown here is derived from an EMBL/GenBank/DDBJ whole genome shotgun (WGS) entry which is preliminary data.</text>
</comment>
<accession>A0A5B7D4V0</accession>
<organism evidence="1 2">
    <name type="scientific">Portunus trituberculatus</name>
    <name type="common">Swimming crab</name>
    <name type="synonym">Neptunus trituberculatus</name>
    <dbReference type="NCBI Taxonomy" id="210409"/>
    <lineage>
        <taxon>Eukaryota</taxon>
        <taxon>Metazoa</taxon>
        <taxon>Ecdysozoa</taxon>
        <taxon>Arthropoda</taxon>
        <taxon>Crustacea</taxon>
        <taxon>Multicrustacea</taxon>
        <taxon>Malacostraca</taxon>
        <taxon>Eumalacostraca</taxon>
        <taxon>Eucarida</taxon>
        <taxon>Decapoda</taxon>
        <taxon>Pleocyemata</taxon>
        <taxon>Brachyura</taxon>
        <taxon>Eubrachyura</taxon>
        <taxon>Portunoidea</taxon>
        <taxon>Portunidae</taxon>
        <taxon>Portuninae</taxon>
        <taxon>Portunus</taxon>
    </lineage>
</organism>
<proteinExistence type="predicted"/>
<dbReference type="AlphaFoldDB" id="A0A5B7D4V0"/>
<gene>
    <name evidence="1" type="ORF">E2C01_008560</name>
</gene>
<protein>
    <submittedName>
        <fullName evidence="1">Uncharacterized protein</fullName>
    </submittedName>
</protein>
<evidence type="ECO:0000313" key="2">
    <source>
        <dbReference type="Proteomes" id="UP000324222"/>
    </source>
</evidence>